<sequence>MVYFFLGVCGICEINISEYDYRRLCRKVETCGYNVEAMRDGLEQAAINGQFISEYNNGLVVFKPDSVWKVKRNRITGLHYQSARAGLRIVGKRIGFANNNVQIIKLEECFNERVPTEKQAYMNFLGRESKGVTDITHRLGYQHGRPLNISP</sequence>
<protein>
    <submittedName>
        <fullName evidence="1">Uncharacterized protein</fullName>
    </submittedName>
</protein>
<name>A0A8H4B4B4_GIGMA</name>
<reference evidence="1 2" key="1">
    <citation type="journal article" date="2019" name="Environ. Microbiol.">
        <title>At the nexus of three kingdoms: the genome of the mycorrhizal fungus Gigaspora margarita provides insights into plant, endobacterial and fungal interactions.</title>
        <authorList>
            <person name="Venice F."/>
            <person name="Ghignone S."/>
            <person name="Salvioli di Fossalunga A."/>
            <person name="Amselem J."/>
            <person name="Novero M."/>
            <person name="Xianan X."/>
            <person name="Sedzielewska Toro K."/>
            <person name="Morin E."/>
            <person name="Lipzen A."/>
            <person name="Grigoriev I.V."/>
            <person name="Henrissat B."/>
            <person name="Martin F.M."/>
            <person name="Bonfante P."/>
        </authorList>
    </citation>
    <scope>NUCLEOTIDE SEQUENCE [LARGE SCALE GENOMIC DNA]</scope>
    <source>
        <strain evidence="1 2">BEG34</strain>
    </source>
</reference>
<evidence type="ECO:0000313" key="2">
    <source>
        <dbReference type="Proteomes" id="UP000439903"/>
    </source>
</evidence>
<dbReference type="EMBL" id="WTPW01000019">
    <property type="protein sequence ID" value="KAF0558843.1"/>
    <property type="molecule type" value="Genomic_DNA"/>
</dbReference>
<gene>
    <name evidence="1" type="ORF">F8M41_007803</name>
</gene>
<evidence type="ECO:0000313" key="1">
    <source>
        <dbReference type="EMBL" id="KAF0558843.1"/>
    </source>
</evidence>
<accession>A0A8H4B4B4</accession>
<comment type="caution">
    <text evidence="1">The sequence shown here is derived from an EMBL/GenBank/DDBJ whole genome shotgun (WGS) entry which is preliminary data.</text>
</comment>
<dbReference type="AlphaFoldDB" id="A0A8H4B4B4"/>
<keyword evidence="2" id="KW-1185">Reference proteome</keyword>
<dbReference type="Proteomes" id="UP000439903">
    <property type="component" value="Unassembled WGS sequence"/>
</dbReference>
<organism evidence="1 2">
    <name type="scientific">Gigaspora margarita</name>
    <dbReference type="NCBI Taxonomy" id="4874"/>
    <lineage>
        <taxon>Eukaryota</taxon>
        <taxon>Fungi</taxon>
        <taxon>Fungi incertae sedis</taxon>
        <taxon>Mucoromycota</taxon>
        <taxon>Glomeromycotina</taxon>
        <taxon>Glomeromycetes</taxon>
        <taxon>Diversisporales</taxon>
        <taxon>Gigasporaceae</taxon>
        <taxon>Gigaspora</taxon>
    </lineage>
</organism>
<proteinExistence type="predicted"/>
<dbReference type="OrthoDB" id="2422298at2759"/>